<protein>
    <submittedName>
        <fullName evidence="3">Enoyl-CoA hydratase-related protein</fullName>
    </submittedName>
</protein>
<gene>
    <name evidence="3" type="ORF">QS748_07470</name>
</gene>
<dbReference type="EMBL" id="JASXSV010000009">
    <property type="protein sequence ID" value="MDP0589028.1"/>
    <property type="molecule type" value="Genomic_DNA"/>
</dbReference>
<dbReference type="SUPFAM" id="SSF52096">
    <property type="entry name" value="ClpP/crotonase"/>
    <property type="match status" value="1"/>
</dbReference>
<dbReference type="Gene3D" id="3.90.226.10">
    <property type="entry name" value="2-enoyl-CoA Hydratase, Chain A, domain 1"/>
    <property type="match status" value="1"/>
</dbReference>
<keyword evidence="2" id="KW-0175">Coiled coil</keyword>
<dbReference type="Pfam" id="PF00378">
    <property type="entry name" value="ECH_1"/>
    <property type="match status" value="1"/>
</dbReference>
<evidence type="ECO:0000256" key="1">
    <source>
        <dbReference type="ARBA" id="ARBA00005254"/>
    </source>
</evidence>
<dbReference type="CDD" id="cd06558">
    <property type="entry name" value="crotonase-like"/>
    <property type="match status" value="1"/>
</dbReference>
<dbReference type="AlphaFoldDB" id="A0AA90NLN8"/>
<dbReference type="Gene3D" id="1.10.12.10">
    <property type="entry name" value="Lyase 2-enoyl-coa Hydratase, Chain A, domain 2"/>
    <property type="match status" value="1"/>
</dbReference>
<dbReference type="GO" id="GO:0003824">
    <property type="term" value="F:catalytic activity"/>
    <property type="evidence" value="ECO:0007669"/>
    <property type="project" value="UniProtKB-ARBA"/>
</dbReference>
<dbReference type="GO" id="GO:0008300">
    <property type="term" value="P:isoprenoid catabolic process"/>
    <property type="evidence" value="ECO:0007669"/>
    <property type="project" value="TreeGrafter"/>
</dbReference>
<dbReference type="Proteomes" id="UP001178148">
    <property type="component" value="Unassembled WGS sequence"/>
</dbReference>
<evidence type="ECO:0000313" key="3">
    <source>
        <dbReference type="EMBL" id="MDP0589028.1"/>
    </source>
</evidence>
<dbReference type="InterPro" id="IPR051683">
    <property type="entry name" value="Enoyl-CoA_Hydratase/Isomerase"/>
</dbReference>
<evidence type="ECO:0000256" key="2">
    <source>
        <dbReference type="SAM" id="Coils"/>
    </source>
</evidence>
<dbReference type="PANTHER" id="PTHR42964">
    <property type="entry name" value="ENOYL-COA HYDRATASE"/>
    <property type="match status" value="1"/>
</dbReference>
<comment type="caution">
    <text evidence="3">The sequence shown here is derived from an EMBL/GenBank/DDBJ whole genome shotgun (WGS) entry which is preliminary data.</text>
</comment>
<dbReference type="InterPro" id="IPR014748">
    <property type="entry name" value="Enoyl-CoA_hydra_C"/>
</dbReference>
<name>A0AA90NLN8_9GAMM</name>
<reference evidence="3 4" key="1">
    <citation type="journal article" date="2023" name="bioRxiv">
        <title>An intranuclear bacterial parasite of deep-sea mussels expresses apoptosis inhibitors acquired from its host.</title>
        <authorList>
            <person name="Gonzalez Porras M.A."/>
            <person name="Assie A."/>
            <person name="Tietjen M."/>
            <person name="Violette M."/>
            <person name="Kleiner M."/>
            <person name="Gruber-Vodicka H."/>
            <person name="Dubilier N."/>
            <person name="Leisch N."/>
        </authorList>
    </citation>
    <scope>NUCLEOTIDE SEQUENCE [LARGE SCALE GENOMIC DNA]</scope>
    <source>
        <strain evidence="3">IAP13</strain>
    </source>
</reference>
<proteinExistence type="inferred from homology"/>
<dbReference type="InterPro" id="IPR001753">
    <property type="entry name" value="Enoyl-CoA_hydra/iso"/>
</dbReference>
<comment type="similarity">
    <text evidence="1">Belongs to the enoyl-CoA hydratase/isomerase family.</text>
</comment>
<dbReference type="PANTHER" id="PTHR42964:SF1">
    <property type="entry name" value="POLYKETIDE BIOSYNTHESIS ENOYL-COA HYDRATASE PKSH-RELATED"/>
    <property type="match status" value="1"/>
</dbReference>
<feature type="coiled-coil region" evidence="2">
    <location>
        <begin position="30"/>
        <end position="57"/>
    </location>
</feature>
<dbReference type="InterPro" id="IPR029045">
    <property type="entry name" value="ClpP/crotonase-like_dom_sf"/>
</dbReference>
<sequence length="265" mass="29296">MTSNANKKLIVEHDDNGVVKLILNRPEVKNALDNELIDLLENTLKALENEHVRVLQLRGNGDYFSAGADLSWMQKAQSLDKKDNYCDALKLAKLLHKLSTFPAPVIAVINGPAYGGALGMIAASDIVFANQSSLFCFSEVKLGLIPAIISPYIIAAIGARQAQRYFLTAETFHSDQAKALGLVHNIFPHDELEDAVTDITQKLLGSGPQALIEVKKLITEINHRELNDHLVEFTAKKIADIRVADEAKEGLDAFFNKRKPEWRVS</sequence>
<evidence type="ECO:0000313" key="4">
    <source>
        <dbReference type="Proteomes" id="UP001178148"/>
    </source>
</evidence>
<accession>A0AA90NLN8</accession>
<keyword evidence="4" id="KW-1185">Reference proteome</keyword>
<organism evidence="3 4">
    <name type="scientific">Candidatus Endonucleibacter bathymodioli</name>
    <dbReference type="NCBI Taxonomy" id="539814"/>
    <lineage>
        <taxon>Bacteria</taxon>
        <taxon>Pseudomonadati</taxon>
        <taxon>Pseudomonadota</taxon>
        <taxon>Gammaproteobacteria</taxon>
        <taxon>Oceanospirillales</taxon>
        <taxon>Endozoicomonadaceae</taxon>
        <taxon>Candidatus Endonucleibacter</taxon>
    </lineage>
</organism>